<dbReference type="GO" id="GO:0006351">
    <property type="term" value="P:DNA-templated transcription"/>
    <property type="evidence" value="ECO:0007669"/>
    <property type="project" value="TreeGrafter"/>
</dbReference>
<dbReference type="STRING" id="478.A7456_06225"/>
<dbReference type="Gene3D" id="1.10.1220.10">
    <property type="entry name" value="Met repressor-like"/>
    <property type="match status" value="1"/>
</dbReference>
<gene>
    <name evidence="3" type="ORF">A7456_06225</name>
    <name evidence="5" type="ORF">I6G26_00035</name>
    <name evidence="4" type="ORF">I6G26_00240</name>
</gene>
<evidence type="ECO:0000313" key="3">
    <source>
        <dbReference type="EMBL" id="OBX82996.1"/>
    </source>
</evidence>
<name>A0A1B8QHY4_MORNO</name>
<sequence length="97" mass="11223">MDYTNFNMRLDNNLRGRAYPVLEQYGLTPSQAVRMFFNQIAQTGKVPLSFDWADNQVLTPKAVTRLRQTEQEFANGEFERFESLDELNQAMAEIARG</sequence>
<evidence type="ECO:0000313" key="5">
    <source>
        <dbReference type="EMBL" id="QPT43606.1"/>
    </source>
</evidence>
<dbReference type="InterPro" id="IPR007337">
    <property type="entry name" value="RelB/DinJ"/>
</dbReference>
<dbReference type="InterPro" id="IPR013321">
    <property type="entry name" value="Arc_rbn_hlx_hlx"/>
</dbReference>
<dbReference type="AlphaFoldDB" id="A0A1B8QHY4"/>
<evidence type="ECO:0000313" key="4">
    <source>
        <dbReference type="EMBL" id="QPT43557.1"/>
    </source>
</evidence>
<dbReference type="EMBL" id="LXTW01000033">
    <property type="protein sequence ID" value="OBX82996.1"/>
    <property type="molecule type" value="Genomic_DNA"/>
</dbReference>
<dbReference type="RefSeq" id="WP_067010174.1">
    <property type="nucleotide sequence ID" value="NZ_CP065727.1"/>
</dbReference>
<dbReference type="GO" id="GO:0006355">
    <property type="term" value="P:regulation of DNA-templated transcription"/>
    <property type="evidence" value="ECO:0007669"/>
    <property type="project" value="InterPro"/>
</dbReference>
<reference evidence="3 6" key="1">
    <citation type="submission" date="2016-05" db="EMBL/GenBank/DDBJ databases">
        <title>Draft genome sequence of Moraxella nonliquefaciens CCUG 348T.</title>
        <authorList>
            <person name="Salva-Serra F."/>
            <person name="Engstrom-Jakobsson H."/>
            <person name="Thorell K."/>
            <person name="Gonzales-Siles L."/>
            <person name="Karlsson R."/>
            <person name="Boulund F."/>
            <person name="Engstrand L."/>
            <person name="Kristiansson E."/>
            <person name="Moore E."/>
        </authorList>
    </citation>
    <scope>NUCLEOTIDE SEQUENCE [LARGE SCALE GENOMIC DNA]</scope>
    <source>
        <strain evidence="3 6">CCUG 348</strain>
    </source>
</reference>
<evidence type="ECO:0000313" key="7">
    <source>
        <dbReference type="Proteomes" id="UP000594834"/>
    </source>
</evidence>
<evidence type="ECO:0000313" key="6">
    <source>
        <dbReference type="Proteomes" id="UP000092575"/>
    </source>
</evidence>
<evidence type="ECO:0000256" key="1">
    <source>
        <dbReference type="ARBA" id="ARBA00010562"/>
    </source>
</evidence>
<dbReference type="Pfam" id="PF04221">
    <property type="entry name" value="RelB"/>
    <property type="match status" value="1"/>
</dbReference>
<dbReference type="Proteomes" id="UP000594834">
    <property type="component" value="Plasmid unnamed"/>
</dbReference>
<dbReference type="EMBL" id="CP065727">
    <property type="protein sequence ID" value="QPT43606.1"/>
    <property type="molecule type" value="Genomic_DNA"/>
</dbReference>
<evidence type="ECO:0000256" key="2">
    <source>
        <dbReference type="ARBA" id="ARBA00022649"/>
    </source>
</evidence>
<organism evidence="3 6">
    <name type="scientific">Moraxella nonliquefaciens</name>
    <dbReference type="NCBI Taxonomy" id="478"/>
    <lineage>
        <taxon>Bacteria</taxon>
        <taxon>Pseudomonadati</taxon>
        <taxon>Pseudomonadota</taxon>
        <taxon>Gammaproteobacteria</taxon>
        <taxon>Moraxellales</taxon>
        <taxon>Moraxellaceae</taxon>
        <taxon>Moraxella</taxon>
    </lineage>
</organism>
<dbReference type="NCBIfam" id="TIGR02384">
    <property type="entry name" value="RelB_DinJ"/>
    <property type="match status" value="1"/>
</dbReference>
<keyword evidence="2" id="KW-1277">Toxin-antitoxin system</keyword>
<comment type="similarity">
    <text evidence="1">Belongs to the RelB/DinJ antitoxin family.</text>
</comment>
<reference evidence="4 7" key="2">
    <citation type="submission" date="2020-12" db="EMBL/GenBank/DDBJ databases">
        <title>FDA dAtabase for Regulatory Grade micrObial Sequences (FDA-ARGOS): Supporting development and validation of Infectious Disease Dx tests.</title>
        <authorList>
            <person name="Sproer C."/>
            <person name="Gronow S."/>
            <person name="Severitt S."/>
            <person name="Schroder I."/>
            <person name="Tallon L."/>
            <person name="Sadzewicz L."/>
            <person name="Zhao X."/>
            <person name="Boylan J."/>
            <person name="Ott S."/>
            <person name="Bowen H."/>
            <person name="Vavikolanu K."/>
            <person name="Mehta A."/>
            <person name="Aluvathingal J."/>
            <person name="Nadendla S."/>
            <person name="Lowell S."/>
            <person name="Myers T."/>
            <person name="Yan Y."/>
            <person name="Sichtig H."/>
        </authorList>
    </citation>
    <scope>NUCLEOTIDE SEQUENCE [LARGE SCALE GENOMIC DNA]</scope>
    <source>
        <strain evidence="4 7">FDAARGOS_869</strain>
        <plasmid evidence="4 7">unnamed</plasmid>
    </source>
</reference>
<keyword evidence="4" id="KW-0614">Plasmid</keyword>
<geneLocation type="plasmid" evidence="4 7">
    <name>unnamed</name>
</geneLocation>
<dbReference type="PANTHER" id="PTHR38781">
    <property type="entry name" value="ANTITOXIN DINJ-RELATED"/>
    <property type="match status" value="1"/>
</dbReference>
<protein>
    <submittedName>
        <fullName evidence="3">Addiction module antitoxin</fullName>
    </submittedName>
    <submittedName>
        <fullName evidence="4">Type II toxin-antitoxin system RelB/DinJ family antitoxin</fullName>
    </submittedName>
</protein>
<accession>A0A1B8QHY4</accession>
<dbReference type="EMBL" id="CP065727">
    <property type="protein sequence ID" value="QPT43557.1"/>
    <property type="molecule type" value="Genomic_DNA"/>
</dbReference>
<dbReference type="Proteomes" id="UP000092575">
    <property type="component" value="Unassembled WGS sequence"/>
</dbReference>
<dbReference type="PANTHER" id="PTHR38781:SF1">
    <property type="entry name" value="ANTITOXIN DINJ-RELATED"/>
    <property type="match status" value="1"/>
</dbReference>
<proteinExistence type="inferred from homology"/>
<keyword evidence="7" id="KW-1185">Reference proteome</keyword>